<name>A0A9N8H382_9STRA</name>
<keyword evidence="2" id="KW-0732">Signal</keyword>
<evidence type="ECO:0000313" key="3">
    <source>
        <dbReference type="EMBL" id="CAB9498192.1"/>
    </source>
</evidence>
<comment type="caution">
    <text evidence="3">The sequence shown here is derived from an EMBL/GenBank/DDBJ whole genome shotgun (WGS) entry which is preliminary data.</text>
</comment>
<accession>A0A9N8H382</accession>
<reference evidence="3" key="1">
    <citation type="submission" date="2020-06" db="EMBL/GenBank/DDBJ databases">
        <authorList>
            <consortium name="Plant Systems Biology data submission"/>
        </authorList>
    </citation>
    <scope>NUCLEOTIDE SEQUENCE</scope>
    <source>
        <strain evidence="3">D6</strain>
    </source>
</reference>
<feature type="compositionally biased region" description="Low complexity" evidence="1">
    <location>
        <begin position="334"/>
        <end position="345"/>
    </location>
</feature>
<evidence type="ECO:0000256" key="2">
    <source>
        <dbReference type="SAM" id="SignalP"/>
    </source>
</evidence>
<dbReference type="AlphaFoldDB" id="A0A9N8H382"/>
<protein>
    <submittedName>
        <fullName evidence="3">Uncharacterized protein</fullName>
    </submittedName>
</protein>
<proteinExistence type="predicted"/>
<feature type="region of interest" description="Disordered" evidence="1">
    <location>
        <begin position="334"/>
        <end position="361"/>
    </location>
</feature>
<feature type="chain" id="PRO_5040197645" evidence="2">
    <location>
        <begin position="19"/>
        <end position="715"/>
    </location>
</feature>
<feature type="compositionally biased region" description="Basic and acidic residues" evidence="1">
    <location>
        <begin position="349"/>
        <end position="359"/>
    </location>
</feature>
<dbReference type="Proteomes" id="UP001153069">
    <property type="component" value="Unassembled WGS sequence"/>
</dbReference>
<feature type="region of interest" description="Disordered" evidence="1">
    <location>
        <begin position="675"/>
        <end position="697"/>
    </location>
</feature>
<dbReference type="EMBL" id="CAICTM010000033">
    <property type="protein sequence ID" value="CAB9498192.1"/>
    <property type="molecule type" value="Genomic_DNA"/>
</dbReference>
<evidence type="ECO:0000256" key="1">
    <source>
        <dbReference type="SAM" id="MobiDB-lite"/>
    </source>
</evidence>
<gene>
    <name evidence="3" type="ORF">SEMRO_33_G021270.1</name>
</gene>
<feature type="signal peptide" evidence="2">
    <location>
        <begin position="1"/>
        <end position="18"/>
    </location>
</feature>
<sequence>MLSLQVLLSTVVIVSTSAINSSGSIISRQALVEWLSDYSVQFEQCHRIRTYNDEVATGDLWPPRSSTGDATVVGPQQFVSFRLCPHDECGQCQHGFGEYLVDLETYLDVTVEHYQGLQEAKCQICYDSCPLPVLQEKQDPEHDHLVVDCDTCVDQCREIENMEENGYIDATQFLQCQLIFDPEDDALEQLYAGPTCAGQGTQINIAVFTDEECLFRDWSKSLNDYIKDNDGYELRLSHALLKQVYSDGNCIRCSQTLHDDQSMDSAVTVTPACEDLYDRAAKCETPHGMNHGMLTNPTIFSNQLEQEQTVCEFLKVIQAGAYVDAPLSWLSSSDSNNNMDARSNNTEQEPTKKQLDGTDGRYLGDYSRDHGGWWESSNTQQPPHEPWMNDYALQFQGCQHFYQWNPQAWEHEDVRLATRRLAHYGVCPNNRTSSCSSDMMCGQYTVDLHTFLRYYHPYYAQDSNNDNQQVSSVPPAFLECIWLHRAGSGGENLYVGPYCSDGGSSVQLGLFTDNSCTIVASELLNKEKLPNELQNYSDLFFGGPNQSSLVGNDCLPCVSNNGTSSNAAAAGGTVTSSICDNLYPLSGKCEEMMTVAETEPVFQPDNSACSYIEFTKEIFLSFTPASESSLLNRTATATTKSLIAGNEALTWEANKTMTVTNTTVIAASDSSTLASDKSSDEILGPSQPAEVSSSDTKPLSVPFGLLCLVLLTKRQ</sequence>
<evidence type="ECO:0000313" key="4">
    <source>
        <dbReference type="Proteomes" id="UP001153069"/>
    </source>
</evidence>
<organism evidence="3 4">
    <name type="scientific">Seminavis robusta</name>
    <dbReference type="NCBI Taxonomy" id="568900"/>
    <lineage>
        <taxon>Eukaryota</taxon>
        <taxon>Sar</taxon>
        <taxon>Stramenopiles</taxon>
        <taxon>Ochrophyta</taxon>
        <taxon>Bacillariophyta</taxon>
        <taxon>Bacillariophyceae</taxon>
        <taxon>Bacillariophycidae</taxon>
        <taxon>Naviculales</taxon>
        <taxon>Naviculaceae</taxon>
        <taxon>Seminavis</taxon>
    </lineage>
</organism>
<keyword evidence="4" id="KW-1185">Reference proteome</keyword>